<dbReference type="EMBL" id="GBRH01258819">
    <property type="protein sequence ID" value="JAD39076.1"/>
    <property type="molecule type" value="Transcribed_RNA"/>
</dbReference>
<reference evidence="1" key="2">
    <citation type="journal article" date="2015" name="Data Brief">
        <title>Shoot transcriptome of the giant reed, Arundo donax.</title>
        <authorList>
            <person name="Barrero R.A."/>
            <person name="Guerrero F.D."/>
            <person name="Moolhuijzen P."/>
            <person name="Goolsby J.A."/>
            <person name="Tidwell J."/>
            <person name="Bellgard S.E."/>
            <person name="Bellgard M.I."/>
        </authorList>
    </citation>
    <scope>NUCLEOTIDE SEQUENCE</scope>
    <source>
        <tissue evidence="1">Shoot tissue taken approximately 20 cm above the soil surface</tissue>
    </source>
</reference>
<dbReference type="AlphaFoldDB" id="A0A0A8ZJU0"/>
<protein>
    <submittedName>
        <fullName evidence="1">Uncharacterized protein</fullName>
    </submittedName>
</protein>
<proteinExistence type="predicted"/>
<accession>A0A0A8ZJU0</accession>
<evidence type="ECO:0000313" key="1">
    <source>
        <dbReference type="EMBL" id="JAD39076.1"/>
    </source>
</evidence>
<name>A0A0A8ZJU0_ARUDO</name>
<organism evidence="1">
    <name type="scientific">Arundo donax</name>
    <name type="common">Giant reed</name>
    <name type="synonym">Donax arundinaceus</name>
    <dbReference type="NCBI Taxonomy" id="35708"/>
    <lineage>
        <taxon>Eukaryota</taxon>
        <taxon>Viridiplantae</taxon>
        <taxon>Streptophyta</taxon>
        <taxon>Embryophyta</taxon>
        <taxon>Tracheophyta</taxon>
        <taxon>Spermatophyta</taxon>
        <taxon>Magnoliopsida</taxon>
        <taxon>Liliopsida</taxon>
        <taxon>Poales</taxon>
        <taxon>Poaceae</taxon>
        <taxon>PACMAD clade</taxon>
        <taxon>Arundinoideae</taxon>
        <taxon>Arundineae</taxon>
        <taxon>Arundo</taxon>
    </lineage>
</organism>
<sequence>MLFLMYYVGHIEDLGDMLRENKWLFLVPNILEVNRSEPILVFLNAL</sequence>
<reference evidence="1" key="1">
    <citation type="submission" date="2014-09" db="EMBL/GenBank/DDBJ databases">
        <authorList>
            <person name="Magalhaes I.L.F."/>
            <person name="Oliveira U."/>
            <person name="Santos F.R."/>
            <person name="Vidigal T.H.D.A."/>
            <person name="Brescovit A.D."/>
            <person name="Santos A.J."/>
        </authorList>
    </citation>
    <scope>NUCLEOTIDE SEQUENCE</scope>
    <source>
        <tissue evidence="1">Shoot tissue taken approximately 20 cm above the soil surface</tissue>
    </source>
</reference>